<feature type="transmembrane region" description="Helical" evidence="1">
    <location>
        <begin position="185"/>
        <end position="206"/>
    </location>
</feature>
<organism evidence="2 3">
    <name type="scientific">Isoptericola sediminis</name>
    <dbReference type="NCBI Taxonomy" id="2733572"/>
    <lineage>
        <taxon>Bacteria</taxon>
        <taxon>Bacillati</taxon>
        <taxon>Actinomycetota</taxon>
        <taxon>Actinomycetes</taxon>
        <taxon>Micrococcales</taxon>
        <taxon>Promicromonosporaceae</taxon>
        <taxon>Isoptericola</taxon>
    </lineage>
</organism>
<keyword evidence="1" id="KW-0812">Transmembrane</keyword>
<feature type="transmembrane region" description="Helical" evidence="1">
    <location>
        <begin position="37"/>
        <end position="55"/>
    </location>
</feature>
<dbReference type="EMBL" id="JABFAJ010000007">
    <property type="protein sequence ID" value="NNU26661.1"/>
    <property type="molecule type" value="Genomic_DNA"/>
</dbReference>
<feature type="transmembrane region" description="Helical" evidence="1">
    <location>
        <begin position="102"/>
        <end position="124"/>
    </location>
</feature>
<feature type="transmembrane region" description="Helical" evidence="1">
    <location>
        <begin position="162"/>
        <end position="179"/>
    </location>
</feature>
<gene>
    <name evidence="2" type="ORF">HLI28_03780</name>
</gene>
<dbReference type="Proteomes" id="UP000557204">
    <property type="component" value="Unassembled WGS sequence"/>
</dbReference>
<evidence type="ECO:0000256" key="1">
    <source>
        <dbReference type="SAM" id="Phobius"/>
    </source>
</evidence>
<name>A0A849K1R9_9MICO</name>
<dbReference type="AlphaFoldDB" id="A0A849K1R9"/>
<evidence type="ECO:0000313" key="3">
    <source>
        <dbReference type="Proteomes" id="UP000557204"/>
    </source>
</evidence>
<dbReference type="RefSeq" id="WP_171246181.1">
    <property type="nucleotide sequence ID" value="NZ_JABFAJ010000007.1"/>
</dbReference>
<accession>A0A849K1R9</accession>
<sequence length="216" mass="22546">MSTAPDSRSDHPLDPAASLDLIAESQRRVRRGTEPDCRLICLVWGIAWAVGYLVLWTSARALGVPGVVAYVVFGTLLAVAVVVTIVHSARRAAGTRGPGHRATVLWGATWFLAFGVYPFVIAGLGRAGASDDVTGLASNALACVIIGVMYLTGGASFGDRGLFVLGAWILLTGGVATMAGMPATYLVMATVGGGGFLAITVVWQVLHLRRRAGARR</sequence>
<keyword evidence="3" id="KW-1185">Reference proteome</keyword>
<evidence type="ECO:0000313" key="2">
    <source>
        <dbReference type="EMBL" id="NNU26661.1"/>
    </source>
</evidence>
<feature type="transmembrane region" description="Helical" evidence="1">
    <location>
        <begin position="136"/>
        <end position="155"/>
    </location>
</feature>
<protein>
    <submittedName>
        <fullName evidence="2">Uncharacterized protein</fullName>
    </submittedName>
</protein>
<reference evidence="2 3" key="1">
    <citation type="submission" date="2020-05" db="EMBL/GenBank/DDBJ databases">
        <title>Genome sequence of Isoptericola sp. JC619 isolated from Chilika lagoon, India.</title>
        <authorList>
            <person name="Kumar D."/>
            <person name="Appam K."/>
            <person name="Gandham S."/>
            <person name="Uppada J."/>
            <person name="Sasikala C."/>
            <person name="Venkata Ramana C."/>
        </authorList>
    </citation>
    <scope>NUCLEOTIDE SEQUENCE [LARGE SCALE GENOMIC DNA]</scope>
    <source>
        <strain evidence="2 3">JC619</strain>
    </source>
</reference>
<feature type="transmembrane region" description="Helical" evidence="1">
    <location>
        <begin position="67"/>
        <end position="90"/>
    </location>
</feature>
<comment type="caution">
    <text evidence="2">The sequence shown here is derived from an EMBL/GenBank/DDBJ whole genome shotgun (WGS) entry which is preliminary data.</text>
</comment>
<proteinExistence type="predicted"/>
<keyword evidence="1" id="KW-0472">Membrane</keyword>
<keyword evidence="1" id="KW-1133">Transmembrane helix</keyword>